<dbReference type="Proteomes" id="UP000434052">
    <property type="component" value="Unassembled WGS sequence"/>
</dbReference>
<dbReference type="Proteomes" id="UP000503251">
    <property type="component" value="Chromosome"/>
</dbReference>
<evidence type="ECO:0000313" key="2">
    <source>
        <dbReference type="EMBL" id="QJT08772.1"/>
    </source>
</evidence>
<dbReference type="OrthoDB" id="5456321at2"/>
<dbReference type="InterPro" id="IPR010992">
    <property type="entry name" value="IHF-like_DNA-bd_dom_sf"/>
</dbReference>
<dbReference type="EMBL" id="CP039543">
    <property type="protein sequence ID" value="QJT08772.1"/>
    <property type="molecule type" value="Genomic_DNA"/>
</dbReference>
<keyword evidence="5" id="KW-1185">Reference proteome</keyword>
<gene>
    <name evidence="3" type="ORF">DQK91_02455</name>
    <name evidence="2" type="ORF">E8L03_07455</name>
</gene>
<keyword evidence="1" id="KW-0238">DNA-binding</keyword>
<name>A0A6P1ZLI1_9BACT</name>
<dbReference type="GO" id="GO:0003677">
    <property type="term" value="F:DNA binding"/>
    <property type="evidence" value="ECO:0007669"/>
    <property type="project" value="UniProtKB-KW"/>
</dbReference>
<sequence>MANQDFPGVCYAGCQDKDCKITPMDTDAANERVTKLPTGYTKTLVKSLAYAFPDKLSDEADAYMVFDAMKAVITNVLKNSDVIELEGLGEFRVDPAGGRKHVVFTPTRALEDAVNE</sequence>
<evidence type="ECO:0000313" key="5">
    <source>
        <dbReference type="Proteomes" id="UP000503251"/>
    </source>
</evidence>
<accession>A0A6P1ZLI1</accession>
<dbReference type="RefSeq" id="WP_144233851.1">
    <property type="nucleotide sequence ID" value="NZ_CP039543.1"/>
</dbReference>
<protein>
    <recommendedName>
        <fullName evidence="6">DNA-binding protein</fullName>
    </recommendedName>
</protein>
<dbReference type="SUPFAM" id="SSF47729">
    <property type="entry name" value="IHF-like DNA-binding proteins"/>
    <property type="match status" value="1"/>
</dbReference>
<reference evidence="3 4" key="1">
    <citation type="submission" date="2018-06" db="EMBL/GenBank/DDBJ databases">
        <title>Complete genome of Desulfovibrio marinus P48SEP.</title>
        <authorList>
            <person name="Crispim J.S."/>
            <person name="Vidigal P.M.P."/>
            <person name="Silva L.C.F."/>
            <person name="Araujo L.C."/>
            <person name="Laguardia C.N."/>
            <person name="Dias R.S."/>
            <person name="Sousa M.P."/>
            <person name="Paula S.O."/>
            <person name="Silva C."/>
        </authorList>
    </citation>
    <scope>NUCLEOTIDE SEQUENCE [LARGE SCALE GENOMIC DNA]</scope>
    <source>
        <strain evidence="3 4">P48SEP</strain>
    </source>
</reference>
<dbReference type="EMBL" id="QMIF01000001">
    <property type="protein sequence ID" value="TVM36801.1"/>
    <property type="molecule type" value="Genomic_DNA"/>
</dbReference>
<reference evidence="2 5" key="2">
    <citation type="submission" date="2019-04" db="EMBL/GenBank/DDBJ databases">
        <title>Isolation and culture of sulfate reducing bacteria from the cold seep of the South China Sea.</title>
        <authorList>
            <person name="Sun C."/>
            <person name="Liu R."/>
        </authorList>
    </citation>
    <scope>NUCLEOTIDE SEQUENCE [LARGE SCALE GENOMIC DNA]</scope>
    <source>
        <strain evidence="2 5">CS1</strain>
    </source>
</reference>
<organism evidence="3 4">
    <name type="scientific">Oceanidesulfovibrio marinus</name>
    <dbReference type="NCBI Taxonomy" id="370038"/>
    <lineage>
        <taxon>Bacteria</taxon>
        <taxon>Pseudomonadati</taxon>
        <taxon>Thermodesulfobacteriota</taxon>
        <taxon>Desulfovibrionia</taxon>
        <taxon>Desulfovibrionales</taxon>
        <taxon>Desulfovibrionaceae</taxon>
        <taxon>Oceanidesulfovibrio</taxon>
    </lineage>
</organism>
<evidence type="ECO:0008006" key="6">
    <source>
        <dbReference type="Google" id="ProtNLM"/>
    </source>
</evidence>
<evidence type="ECO:0000313" key="3">
    <source>
        <dbReference type="EMBL" id="TVM36801.1"/>
    </source>
</evidence>
<evidence type="ECO:0000256" key="1">
    <source>
        <dbReference type="ARBA" id="ARBA00023125"/>
    </source>
</evidence>
<dbReference type="AlphaFoldDB" id="A0A6P1ZLI1"/>
<evidence type="ECO:0000313" key="4">
    <source>
        <dbReference type="Proteomes" id="UP000434052"/>
    </source>
</evidence>
<proteinExistence type="predicted"/>